<dbReference type="Proteomes" id="UP000220210">
    <property type="component" value="Unassembled WGS sequence"/>
</dbReference>
<dbReference type="SUPFAM" id="SSF56801">
    <property type="entry name" value="Acetyl-CoA synthetase-like"/>
    <property type="match status" value="1"/>
</dbReference>
<dbReference type="PANTHER" id="PTHR43767:SF10">
    <property type="entry name" value="SURFACTIN SYNTHASE SUBUNIT 1"/>
    <property type="match status" value="1"/>
</dbReference>
<dbReference type="Gene3D" id="3.30.300.30">
    <property type="match status" value="1"/>
</dbReference>
<gene>
    <name evidence="2" type="ORF">CN357_32810</name>
</gene>
<dbReference type="RefSeq" id="WP_000979680.1">
    <property type="nucleotide sequence ID" value="NZ_CP115306.1"/>
</dbReference>
<evidence type="ECO:0000259" key="1">
    <source>
        <dbReference type="Pfam" id="PF00501"/>
    </source>
</evidence>
<dbReference type="PROSITE" id="PS00455">
    <property type="entry name" value="AMP_BINDING"/>
    <property type="match status" value="1"/>
</dbReference>
<dbReference type="AlphaFoldDB" id="A0A9X6ZD75"/>
<evidence type="ECO:0000313" key="3">
    <source>
        <dbReference type="Proteomes" id="UP000220210"/>
    </source>
</evidence>
<dbReference type="InterPro" id="IPR000873">
    <property type="entry name" value="AMP-dep_synth/lig_dom"/>
</dbReference>
<protein>
    <recommendedName>
        <fullName evidence="1">AMP-dependent synthetase/ligase domain-containing protein</fullName>
    </recommendedName>
</protein>
<name>A0A9X6ZD75_BACCE</name>
<dbReference type="InterPro" id="IPR020845">
    <property type="entry name" value="AMP-binding_CS"/>
</dbReference>
<reference evidence="2 3" key="1">
    <citation type="submission" date="2017-09" db="EMBL/GenBank/DDBJ databases">
        <title>Large-scale bioinformatics analysis of Bacillus genomes uncovers conserved roles of natural products in bacterial physiology.</title>
        <authorList>
            <consortium name="Agbiome Team Llc"/>
            <person name="Bleich R.M."/>
            <person name="Kirk G.J."/>
            <person name="Santa Maria K.C."/>
            <person name="Allen S.E."/>
            <person name="Farag S."/>
            <person name="Shank E.A."/>
            <person name="Bowers A."/>
        </authorList>
    </citation>
    <scope>NUCLEOTIDE SEQUENCE [LARGE SCALE GENOMIC DNA]</scope>
    <source>
        <strain evidence="2 3">AFS020204</strain>
    </source>
</reference>
<dbReference type="InterPro" id="IPR042099">
    <property type="entry name" value="ANL_N_sf"/>
</dbReference>
<dbReference type="Pfam" id="PF00501">
    <property type="entry name" value="AMP-binding"/>
    <property type="match status" value="1"/>
</dbReference>
<comment type="caution">
    <text evidence="2">The sequence shown here is derived from an EMBL/GenBank/DDBJ whole genome shotgun (WGS) entry which is preliminary data.</text>
</comment>
<dbReference type="PANTHER" id="PTHR43767">
    <property type="entry name" value="LONG-CHAIN-FATTY-ACID--COA LIGASE"/>
    <property type="match status" value="1"/>
</dbReference>
<dbReference type="Gene3D" id="3.40.50.12780">
    <property type="entry name" value="N-terminal domain of ligase-like"/>
    <property type="match status" value="1"/>
</dbReference>
<feature type="domain" description="AMP-dependent synthetase/ligase" evidence="1">
    <location>
        <begin position="9"/>
        <end position="358"/>
    </location>
</feature>
<sequence>MMLTDLLLEANKNYPNKLAIYSLDSAYTYNELLSNSIKLSKRLSEYQNSNVIIHSNNSAEYAIAIFSLLSLNSTIIPVSVTCSENELSYILKNSNCQLILVDEFTKNKYSTVYQGYPIYVLDDLIKEINDAGVNYYDTYKYPTLNQNNKIAFIIYSSGSTGEMKGIKCTHEAICFVIHAINQVIKHNESDNILCVLPFSFDYGLYQVFIAMEAFSTIYVHTSLLNPLEIPNIIQKQRITGFPAMPLWLSILIETKRLNKTKLQSLRYITSTGDVLKPSIIDDIKTEAPGVRIFPMYGLTECKRVSILPADKIESHTESVGLPLSGTSVRIVDDIGNDVPIGEIGELVVSGPHLMDGYYGDDELTNERYRYNNKLNILELYTGDLFKKDKDGFLYFISRTQFFIKRRGQRISPVIIEELICRIEDIKDSVIVPVRTNGEELVVCFIRKNDIKKELQEIASIIKQRLPNIYNPDFIFEHQAYFPFNNNGKINRRMLIKLAIHMIEDQTRKVVDTNY</sequence>
<evidence type="ECO:0000313" key="2">
    <source>
        <dbReference type="EMBL" id="PFF40811.1"/>
    </source>
</evidence>
<dbReference type="InterPro" id="IPR050237">
    <property type="entry name" value="ATP-dep_AMP-bd_enzyme"/>
</dbReference>
<proteinExistence type="predicted"/>
<accession>A0A9X6ZD75</accession>
<organism evidence="2 3">
    <name type="scientific">Bacillus cereus</name>
    <dbReference type="NCBI Taxonomy" id="1396"/>
    <lineage>
        <taxon>Bacteria</taxon>
        <taxon>Bacillati</taxon>
        <taxon>Bacillota</taxon>
        <taxon>Bacilli</taxon>
        <taxon>Bacillales</taxon>
        <taxon>Bacillaceae</taxon>
        <taxon>Bacillus</taxon>
        <taxon>Bacillus cereus group</taxon>
    </lineage>
</organism>
<dbReference type="EMBL" id="NTSO01000035">
    <property type="protein sequence ID" value="PFF40811.1"/>
    <property type="molecule type" value="Genomic_DNA"/>
</dbReference>
<dbReference type="InterPro" id="IPR045851">
    <property type="entry name" value="AMP-bd_C_sf"/>
</dbReference>